<dbReference type="EC" id="3.2.1.-" evidence="13"/>
<dbReference type="HOGENOM" id="CLU_003818_3_0_1"/>
<dbReference type="GO" id="GO:0016020">
    <property type="term" value="C:membrane"/>
    <property type="evidence" value="ECO:0007669"/>
    <property type="project" value="InterPro"/>
</dbReference>
<dbReference type="Pfam" id="PF01532">
    <property type="entry name" value="Glyco_hydro_47"/>
    <property type="match status" value="1"/>
</dbReference>
<keyword evidence="15" id="KW-1185">Reference proteome</keyword>
<name>H2AW30_KAZAF</name>
<evidence type="ECO:0000313" key="15">
    <source>
        <dbReference type="Proteomes" id="UP000005220"/>
    </source>
</evidence>
<dbReference type="eggNOG" id="KOG2431">
    <property type="taxonomic scope" value="Eukaryota"/>
</dbReference>
<dbReference type="PANTHER" id="PTHR11742:SF55">
    <property type="entry name" value="ENDOPLASMIC RETICULUM MANNOSYL-OLIGOSACCHARIDE 1,2-ALPHA-MANNOSIDASE"/>
    <property type="match status" value="1"/>
</dbReference>
<dbReference type="GO" id="GO:0005509">
    <property type="term" value="F:calcium ion binding"/>
    <property type="evidence" value="ECO:0007669"/>
    <property type="project" value="EnsemblFungi"/>
</dbReference>
<comment type="pathway">
    <text evidence="2">Protein modification; protein glycosylation.</text>
</comment>
<dbReference type="EMBL" id="HE650825">
    <property type="protein sequence ID" value="CCF58580.1"/>
    <property type="molecule type" value="Genomic_DNA"/>
</dbReference>
<evidence type="ECO:0000313" key="14">
    <source>
        <dbReference type="EMBL" id="CCF58580.1"/>
    </source>
</evidence>
<gene>
    <name evidence="14" type="primary">KAFR0E04290</name>
    <name evidence="14" type="ORF">KAFR_0E04290</name>
</gene>
<keyword evidence="7 12" id="KW-1015">Disulfide bond</keyword>
<dbReference type="PRINTS" id="PR00747">
    <property type="entry name" value="GLYHDRLASE47"/>
</dbReference>
<dbReference type="Proteomes" id="UP000005220">
    <property type="component" value="Chromosome 5"/>
</dbReference>
<keyword evidence="4 11" id="KW-0479">Metal-binding</keyword>
<dbReference type="STRING" id="1071382.H2AW30"/>
<reference evidence="14 15" key="1">
    <citation type="journal article" date="2011" name="Proc. Natl. Acad. Sci. U.S.A.">
        <title>Evolutionary erosion of yeast sex chromosomes by mating-type switching accidents.</title>
        <authorList>
            <person name="Gordon J.L."/>
            <person name="Armisen D."/>
            <person name="Proux-Wera E."/>
            <person name="Oheigeartaigh S.S."/>
            <person name="Byrne K.P."/>
            <person name="Wolfe K.H."/>
        </authorList>
    </citation>
    <scope>NUCLEOTIDE SEQUENCE [LARGE SCALE GENOMIC DNA]</scope>
    <source>
        <strain evidence="15">ATCC 22294 / BCRC 22015 / CBS 2517 / CECT 1963 / NBRC 1671 / NRRL Y-8276</strain>
    </source>
</reference>
<evidence type="ECO:0000256" key="11">
    <source>
        <dbReference type="PIRSR" id="PIRSR601382-2"/>
    </source>
</evidence>
<feature type="active site" description="Proton donor" evidence="10">
    <location>
        <position position="395"/>
    </location>
</feature>
<evidence type="ECO:0000256" key="4">
    <source>
        <dbReference type="ARBA" id="ARBA00022723"/>
    </source>
</evidence>
<proteinExistence type="inferred from homology"/>
<dbReference type="PANTHER" id="PTHR11742">
    <property type="entry name" value="MANNOSYL-OLIGOSACCHARIDE ALPHA-1,2-MANNOSIDASE-RELATED"/>
    <property type="match status" value="1"/>
</dbReference>
<dbReference type="InterPro" id="IPR036026">
    <property type="entry name" value="Seven-hairpin_glycosidases"/>
</dbReference>
<evidence type="ECO:0000256" key="7">
    <source>
        <dbReference type="ARBA" id="ARBA00023157"/>
    </source>
</evidence>
<dbReference type="InterPro" id="IPR012341">
    <property type="entry name" value="6hp_glycosidase-like_sf"/>
</dbReference>
<feature type="active site" evidence="10">
    <location>
        <position position="273"/>
    </location>
</feature>
<dbReference type="InterPro" id="IPR001382">
    <property type="entry name" value="Glyco_hydro_47"/>
</dbReference>
<dbReference type="GO" id="GO:0005783">
    <property type="term" value="C:endoplasmic reticulum"/>
    <property type="evidence" value="ECO:0007669"/>
    <property type="project" value="EnsemblFungi"/>
</dbReference>
<feature type="active site" evidence="10">
    <location>
        <position position="434"/>
    </location>
</feature>
<evidence type="ECO:0000256" key="8">
    <source>
        <dbReference type="ARBA" id="ARBA00047669"/>
    </source>
</evidence>
<dbReference type="FunCoup" id="H2AW30">
    <property type="interactions" value="919"/>
</dbReference>
<protein>
    <recommendedName>
        <fullName evidence="13">alpha-1,2-Mannosidase</fullName>
        <ecNumber evidence="13">3.2.1.-</ecNumber>
    </recommendedName>
</protein>
<dbReference type="InterPro" id="IPR050749">
    <property type="entry name" value="Glycosyl_Hydrolase_47"/>
</dbReference>
<dbReference type="AlphaFoldDB" id="H2AW30"/>
<feature type="disulfide bond" evidence="12">
    <location>
        <begin position="338"/>
        <end position="381"/>
    </location>
</feature>
<dbReference type="SUPFAM" id="SSF48225">
    <property type="entry name" value="Seven-hairpin glycosidases"/>
    <property type="match status" value="1"/>
</dbReference>
<comment type="catalytic activity">
    <reaction evidence="9">
        <text>N(4)-(alpha-D-Man-(1-&gt;2)-alpha-D-Man-(1-&gt;2)-alpha-D-Man-(1-&gt;3)-[alpha-D-Man-(1-&gt;2)-alpha-D-Man-(1-&gt;3)-[alpha-D-Man-(1-&gt;2)-alpha-D-Man-(1-&gt;6)]-alpha-D-Man-(1-&gt;6)]-beta-D-Man-(1-&gt;4)-beta-D-GlcNAc-(1-&gt;4)-beta-D-GlcNAc)-L-asparaginyl-[protein] (N-glucan mannose isomer 9A1,2,3B1,2,3) + 4 H2O = N(4)-(alpha-D-Man-(1-&gt;3)-[alpha-D-Man-(1-&gt;3)-[alpha-D-Man-(1-&gt;6)]-alpha-D-Man-(1-&gt;6)]-beta-D-Man-(1-&gt;4)-beta-D-GlcNAc-(1-&gt;4)-beta-D-GlcNAc)-L-asparaginyl-[protein] (N-glucan mannose isomer 5A1,2) + 4 beta-D-mannose</text>
        <dbReference type="Rhea" id="RHEA:56008"/>
        <dbReference type="Rhea" id="RHEA-COMP:14356"/>
        <dbReference type="Rhea" id="RHEA-COMP:14367"/>
        <dbReference type="ChEBI" id="CHEBI:15377"/>
        <dbReference type="ChEBI" id="CHEBI:28563"/>
        <dbReference type="ChEBI" id="CHEBI:59087"/>
        <dbReference type="ChEBI" id="CHEBI:139493"/>
        <dbReference type="EC" id="3.2.1.113"/>
    </reaction>
</comment>
<dbReference type="GO" id="GO:0036503">
    <property type="term" value="P:ERAD pathway"/>
    <property type="evidence" value="ECO:0007669"/>
    <property type="project" value="EnsemblFungi"/>
</dbReference>
<evidence type="ECO:0000256" key="3">
    <source>
        <dbReference type="ARBA" id="ARBA00007658"/>
    </source>
</evidence>
<evidence type="ECO:0000256" key="9">
    <source>
        <dbReference type="ARBA" id="ARBA00048605"/>
    </source>
</evidence>
<dbReference type="KEGG" id="kaf:KAFR_0E04290"/>
<evidence type="ECO:0000256" key="1">
    <source>
        <dbReference type="ARBA" id="ARBA00001913"/>
    </source>
</evidence>
<sequence>MMFRYSILAVSFAALFYYYRTTMHVKFNLKYCQDKIEDMLLTTWNDYSKNGFGFDIYSPISHRSKNMPRTNEPLGWINIDSIDTLMLFYSSTNNSGTKLKLEAEIIKIENWITKDIHYKDIDAEINIFETTIRMLGGLLSAYYLSNEFQVGNSSLYLNKATELADILSLSFGQSPSGIPFSSINLKTGNAIKNHADQGASSTAEFTTLQMEFKYLSAITGNDTYWKLAEQVYKPLYEQNNLLGPRYDGLVPIYTFADSGKFFTSNIRLGSRGDSFYEYLLKQYLLTHEPLYYQLYRQSMEGVKKHLVHYSYPNKWLYIAEKPNGLTGRISPKMDHLVCFMGGLLAMGATEGLHISEARKQTWWDSVREEDWQIAKDLTHTCYQMYHQLPSGLSPEIVVFNGDELEEHETRDWWKAPSGDFYVKPLDAHNLQRPETVESIMILYHLTGNQKYREWGQEIMESFDKNTCVHCDDPSRKFYTSLNNCIEMPTDKRDNLESFWIAETLKYLHLLFQDDVDMTKFVFNTEAHPFPVLDKVVLDSLKLVTGWSL</sequence>
<evidence type="ECO:0000256" key="5">
    <source>
        <dbReference type="ARBA" id="ARBA00022801"/>
    </source>
</evidence>
<dbReference type="RefSeq" id="XP_003957715.1">
    <property type="nucleotide sequence ID" value="XM_003957666.1"/>
</dbReference>
<organism evidence="14 15">
    <name type="scientific">Kazachstania africana (strain ATCC 22294 / BCRC 22015 / CBS 2517 / CECT 1963 / NBRC 1671 / NRRL Y-8276)</name>
    <name type="common">Yeast</name>
    <name type="synonym">Kluyveromyces africanus</name>
    <dbReference type="NCBI Taxonomy" id="1071382"/>
    <lineage>
        <taxon>Eukaryota</taxon>
        <taxon>Fungi</taxon>
        <taxon>Dikarya</taxon>
        <taxon>Ascomycota</taxon>
        <taxon>Saccharomycotina</taxon>
        <taxon>Saccharomycetes</taxon>
        <taxon>Saccharomycetales</taxon>
        <taxon>Saccharomycetaceae</taxon>
        <taxon>Kazachstania</taxon>
    </lineage>
</organism>
<keyword evidence="6 11" id="KW-0106">Calcium</keyword>
<feature type="active site" description="Proton donor" evidence="10">
    <location>
        <position position="129"/>
    </location>
</feature>
<comment type="similarity">
    <text evidence="3 13">Belongs to the glycosyl hydrolase 47 family.</text>
</comment>
<dbReference type="GO" id="GO:0005975">
    <property type="term" value="P:carbohydrate metabolic process"/>
    <property type="evidence" value="ECO:0007669"/>
    <property type="project" value="InterPro"/>
</dbReference>
<dbReference type="GeneID" id="13884027"/>
<keyword evidence="13" id="KW-0326">Glycosidase</keyword>
<comment type="catalytic activity">
    <reaction evidence="8">
        <text>N(4)-(alpha-D-Man-(1-&gt;2)-alpha-D-Man-(1-&gt;2)-alpha-D-Man-(1-&gt;3)-[alpha-D-Man-(1-&gt;3)-[alpha-D-Man-(1-&gt;2)-alpha-D-Man-(1-&gt;6)]-alpha-D-Man-(1-&gt;6)]-beta-D-Man-(1-&gt;4)-beta-D-GlcNAc-(1-&gt;4)-beta-D-GlcNAc)-L-asparaginyl-[protein] (N-glucan mannose isomer 8A1,2,3B1,3) + 3 H2O = N(4)-(alpha-D-Man-(1-&gt;3)-[alpha-D-Man-(1-&gt;3)-[alpha-D-Man-(1-&gt;6)]-alpha-D-Man-(1-&gt;6)]-beta-D-Man-(1-&gt;4)-beta-D-GlcNAc-(1-&gt;4)-beta-D-GlcNAc)-L-asparaginyl-[protein] (N-glucan mannose isomer 5A1,2) + 3 beta-D-mannose</text>
        <dbReference type="Rhea" id="RHEA:56028"/>
        <dbReference type="Rhea" id="RHEA-COMP:14358"/>
        <dbReference type="Rhea" id="RHEA-COMP:14367"/>
        <dbReference type="ChEBI" id="CHEBI:15377"/>
        <dbReference type="ChEBI" id="CHEBI:28563"/>
        <dbReference type="ChEBI" id="CHEBI:59087"/>
        <dbReference type="ChEBI" id="CHEBI:60628"/>
        <dbReference type="EC" id="3.2.1.113"/>
    </reaction>
</comment>
<evidence type="ECO:0000256" key="2">
    <source>
        <dbReference type="ARBA" id="ARBA00004922"/>
    </source>
</evidence>
<dbReference type="OrthoDB" id="8118055at2759"/>
<evidence type="ECO:0000256" key="6">
    <source>
        <dbReference type="ARBA" id="ARBA00022837"/>
    </source>
</evidence>
<feature type="binding site" evidence="11">
    <location>
        <position position="524"/>
    </location>
    <ligand>
        <name>Ca(2+)</name>
        <dbReference type="ChEBI" id="CHEBI:29108"/>
    </ligand>
</feature>
<accession>H2AW30</accession>
<evidence type="ECO:0000256" key="13">
    <source>
        <dbReference type="RuleBase" id="RU361193"/>
    </source>
</evidence>
<dbReference type="InParanoid" id="H2AW30"/>
<evidence type="ECO:0000256" key="10">
    <source>
        <dbReference type="PIRSR" id="PIRSR601382-1"/>
    </source>
</evidence>
<keyword evidence="5 13" id="KW-0378">Hydrolase</keyword>
<dbReference type="GO" id="GO:0004571">
    <property type="term" value="F:mannosyl-oligosaccharide 1,2-alpha-mannosidase activity"/>
    <property type="evidence" value="ECO:0007669"/>
    <property type="project" value="UniProtKB-EC"/>
</dbReference>
<dbReference type="Gene3D" id="1.50.10.10">
    <property type="match status" value="1"/>
</dbReference>
<evidence type="ECO:0000256" key="12">
    <source>
        <dbReference type="PIRSR" id="PIRSR601382-3"/>
    </source>
</evidence>
<comment type="cofactor">
    <cofactor evidence="1 11">
        <name>Ca(2+)</name>
        <dbReference type="ChEBI" id="CHEBI:29108"/>
    </cofactor>
</comment>